<feature type="compositionally biased region" description="Polar residues" evidence="2">
    <location>
        <begin position="59"/>
        <end position="72"/>
    </location>
</feature>
<dbReference type="AlphaFoldDB" id="A0AAD9DEI1"/>
<dbReference type="EMBL" id="JATAAI010000007">
    <property type="protein sequence ID" value="KAK1744252.1"/>
    <property type="molecule type" value="Genomic_DNA"/>
</dbReference>
<feature type="region of interest" description="Disordered" evidence="2">
    <location>
        <begin position="55"/>
        <end position="125"/>
    </location>
</feature>
<proteinExistence type="predicted"/>
<feature type="region of interest" description="Disordered" evidence="2">
    <location>
        <begin position="564"/>
        <end position="589"/>
    </location>
</feature>
<gene>
    <name evidence="3" type="ORF">QTG54_004785</name>
</gene>
<organism evidence="3 4">
    <name type="scientific">Skeletonema marinoi</name>
    <dbReference type="NCBI Taxonomy" id="267567"/>
    <lineage>
        <taxon>Eukaryota</taxon>
        <taxon>Sar</taxon>
        <taxon>Stramenopiles</taxon>
        <taxon>Ochrophyta</taxon>
        <taxon>Bacillariophyta</taxon>
        <taxon>Coscinodiscophyceae</taxon>
        <taxon>Thalassiosirophycidae</taxon>
        <taxon>Thalassiosirales</taxon>
        <taxon>Skeletonemataceae</taxon>
        <taxon>Skeletonema</taxon>
        <taxon>Skeletonema marinoi-dohrnii complex</taxon>
    </lineage>
</organism>
<protein>
    <submittedName>
        <fullName evidence="3">Uncharacterized protein</fullName>
    </submittedName>
</protein>
<keyword evidence="4" id="KW-1185">Reference proteome</keyword>
<name>A0AAD9DEI1_9STRA</name>
<dbReference type="Proteomes" id="UP001224775">
    <property type="component" value="Unassembled WGS sequence"/>
</dbReference>
<keyword evidence="1" id="KW-0175">Coiled coil</keyword>
<feature type="compositionally biased region" description="Low complexity" evidence="2">
    <location>
        <begin position="571"/>
        <end position="582"/>
    </location>
</feature>
<evidence type="ECO:0000256" key="1">
    <source>
        <dbReference type="SAM" id="Coils"/>
    </source>
</evidence>
<comment type="caution">
    <text evidence="3">The sequence shown here is derived from an EMBL/GenBank/DDBJ whole genome shotgun (WGS) entry which is preliminary data.</text>
</comment>
<feature type="coiled-coil region" evidence="1">
    <location>
        <begin position="392"/>
        <end position="519"/>
    </location>
</feature>
<accession>A0AAD9DEI1</accession>
<feature type="coiled-coil region" evidence="1">
    <location>
        <begin position="320"/>
        <end position="368"/>
    </location>
</feature>
<evidence type="ECO:0000256" key="2">
    <source>
        <dbReference type="SAM" id="MobiDB-lite"/>
    </source>
</evidence>
<feature type="compositionally biased region" description="Polar residues" evidence="2">
    <location>
        <begin position="80"/>
        <end position="113"/>
    </location>
</feature>
<sequence>MSCVSPPLQHDLFSDGAADLLYREQHPTAPQGPSTPYTITPTRIHIETDNMRTIYSPYKNKNPSDPSSSTPSVKKDRESLSSQTLGTCPTWTSTDDNSLQLNQSYSHESNVENTDPVAPKSTTKERKQWIENALLTKKEYTPFNTPAREEYCRNKSNRELTSERKHWIETTLLTKEQKTYNTKTREEYCKNKDNHELTNERKRWIEETLLTKTNTLPSTPSNKRLKSDDFEKENAACEIVEEAQAPVADRLRLFTGPSEIDGELMQKLKKRAEAETNPSAAEGMVAKEGEAKATKPVKMDGELLQKLQQRKQVEANPHAAEEARQRQLLAKEEARQLQLMEKMEAEARQRQEEEVRQRQLMAEEETRQRQRMAEEEAVTQRQLVEEEEVMKQRQLMEEEEAMQRQLFEEEAKRMQQERINEEAKLAEEAIAALHKRLDEERLKRELLEEEARLAKEARDAEHQRFVELAENAKMYETRIGELEQQEQQRSKMRAYITTLKEEKKLRADELAIVEELEKDIESEDEVGNDEEAAEEYKAYLSNYRNMSEDITTMGTNNIFALTHPSEENDASSNGSDLSSSISPKEETEPVRASLIGLQADMPRRTPLVIRSVGSFTDLAEMKQATSVKKHKKRMKLLEKLVKLLSRAKKHEC</sequence>
<evidence type="ECO:0000313" key="4">
    <source>
        <dbReference type="Proteomes" id="UP001224775"/>
    </source>
</evidence>
<reference evidence="3" key="1">
    <citation type="submission" date="2023-06" db="EMBL/GenBank/DDBJ databases">
        <title>Survivors Of The Sea: Transcriptome response of Skeletonema marinoi to long-term dormancy.</title>
        <authorList>
            <person name="Pinder M.I.M."/>
            <person name="Kourtchenko O."/>
            <person name="Robertson E.K."/>
            <person name="Larsson T."/>
            <person name="Maumus F."/>
            <person name="Osuna-Cruz C.M."/>
            <person name="Vancaester E."/>
            <person name="Stenow R."/>
            <person name="Vandepoele K."/>
            <person name="Ploug H."/>
            <person name="Bruchert V."/>
            <person name="Godhe A."/>
            <person name="Topel M."/>
        </authorList>
    </citation>
    <scope>NUCLEOTIDE SEQUENCE</scope>
    <source>
        <strain evidence="3">R05AC</strain>
    </source>
</reference>
<evidence type="ECO:0000313" key="3">
    <source>
        <dbReference type="EMBL" id="KAK1744252.1"/>
    </source>
</evidence>